<organism evidence="3 4">
    <name type="scientific">Rhizobium fredii</name>
    <name type="common">Sinorhizobium fredii</name>
    <dbReference type="NCBI Taxonomy" id="380"/>
    <lineage>
        <taxon>Bacteria</taxon>
        <taxon>Pseudomonadati</taxon>
        <taxon>Pseudomonadota</taxon>
        <taxon>Alphaproteobacteria</taxon>
        <taxon>Hyphomicrobiales</taxon>
        <taxon>Rhizobiaceae</taxon>
        <taxon>Sinorhizobium/Ensifer group</taxon>
        <taxon>Sinorhizobium</taxon>
    </lineage>
</organism>
<comment type="caution">
    <text evidence="3">The sequence shown here is derived from an EMBL/GenBank/DDBJ whole genome shotgun (WGS) entry which is preliminary data.</text>
</comment>
<name>A0A2A6LRK9_RHIFR</name>
<dbReference type="InterPro" id="IPR014004">
    <property type="entry name" value="Transpt-assoc_nodulatn_dom_bac"/>
</dbReference>
<dbReference type="Gene3D" id="3.30.1340.30">
    <property type="match status" value="1"/>
</dbReference>
<reference evidence="3 4" key="1">
    <citation type="submission" date="2017-09" db="EMBL/GenBank/DDBJ databases">
        <title>Comparative genomics of rhizobia isolated from Phaseolus vulgaris in China.</title>
        <authorList>
            <person name="Tong W."/>
        </authorList>
    </citation>
    <scope>NUCLEOTIDE SEQUENCE [LARGE SCALE GENOMIC DNA]</scope>
    <source>
        <strain evidence="3 4">PCH1</strain>
    </source>
</reference>
<dbReference type="Proteomes" id="UP000220353">
    <property type="component" value="Unassembled WGS sequence"/>
</dbReference>
<gene>
    <name evidence="3" type="ORF">CO661_24630</name>
</gene>
<dbReference type="PANTHER" id="PTHR34606:SF15">
    <property type="entry name" value="BON DOMAIN-CONTAINING PROTEIN"/>
    <property type="match status" value="1"/>
</dbReference>
<accession>A0A2A6LRK9</accession>
<feature type="region of interest" description="Disordered" evidence="1">
    <location>
        <begin position="1"/>
        <end position="50"/>
    </location>
</feature>
<dbReference type="PROSITE" id="PS50914">
    <property type="entry name" value="BON"/>
    <property type="match status" value="1"/>
</dbReference>
<feature type="region of interest" description="Disordered" evidence="1">
    <location>
        <begin position="87"/>
        <end position="127"/>
    </location>
</feature>
<feature type="compositionally biased region" description="Basic and acidic residues" evidence="1">
    <location>
        <begin position="14"/>
        <end position="46"/>
    </location>
</feature>
<dbReference type="RefSeq" id="WP_097587449.1">
    <property type="nucleotide sequence ID" value="NZ_NWTC01000023.1"/>
</dbReference>
<evidence type="ECO:0000313" key="4">
    <source>
        <dbReference type="Proteomes" id="UP000220353"/>
    </source>
</evidence>
<dbReference type="Pfam" id="PF04972">
    <property type="entry name" value="BON"/>
    <property type="match status" value="1"/>
</dbReference>
<dbReference type="InterPro" id="IPR051686">
    <property type="entry name" value="Lipoprotein_DolP"/>
</dbReference>
<protein>
    <submittedName>
        <fullName evidence="3">BON domain-containing protein</fullName>
    </submittedName>
</protein>
<dbReference type="EMBL" id="NWTC01000023">
    <property type="protein sequence ID" value="PDT45234.1"/>
    <property type="molecule type" value="Genomic_DNA"/>
</dbReference>
<sequence>MKDDWQGNHRRHSTRAEPRRYRDYGRQSGPFRDRGRDEERWGRRDDEGGEGAWFADALRHSSRGRGDFHGGGSRYLARRIADLGSFDPYENVPPFRSRSGQEDWPGGRKNRGTEGSCRGKGPRGYQRSDARIAEDINDRLTEDPWLDASDIEVSVAGGEVTLAGFVANRRDKRRAEDCVDVVFGVSHVQNNLRVRAESVRSTGASL</sequence>
<evidence type="ECO:0000256" key="1">
    <source>
        <dbReference type="SAM" id="MobiDB-lite"/>
    </source>
</evidence>
<dbReference type="PANTHER" id="PTHR34606">
    <property type="entry name" value="BON DOMAIN-CONTAINING PROTEIN"/>
    <property type="match status" value="1"/>
</dbReference>
<dbReference type="AlphaFoldDB" id="A0A2A6LRK9"/>
<feature type="domain" description="BON" evidence="2">
    <location>
        <begin position="128"/>
        <end position="196"/>
    </location>
</feature>
<dbReference type="InterPro" id="IPR007055">
    <property type="entry name" value="BON_dom"/>
</dbReference>
<evidence type="ECO:0000313" key="3">
    <source>
        <dbReference type="EMBL" id="PDT45234.1"/>
    </source>
</evidence>
<proteinExistence type="predicted"/>
<evidence type="ECO:0000259" key="2">
    <source>
        <dbReference type="PROSITE" id="PS50914"/>
    </source>
</evidence>
<dbReference type="SMART" id="SM00749">
    <property type="entry name" value="BON"/>
    <property type="match status" value="1"/>
</dbReference>